<dbReference type="OrthoDB" id="9804542at2"/>
<dbReference type="GO" id="GO:0050661">
    <property type="term" value="F:NADP binding"/>
    <property type="evidence" value="ECO:0007669"/>
    <property type="project" value="InterPro"/>
</dbReference>
<organism evidence="6 7">
    <name type="scientific">Solidesulfovibrio carbinolicus</name>
    <dbReference type="NCBI Taxonomy" id="296842"/>
    <lineage>
        <taxon>Bacteria</taxon>
        <taxon>Pseudomonadati</taxon>
        <taxon>Thermodesulfobacteriota</taxon>
        <taxon>Desulfovibrionia</taxon>
        <taxon>Desulfovibrionales</taxon>
        <taxon>Desulfovibrionaceae</taxon>
        <taxon>Solidesulfovibrio</taxon>
    </lineage>
</organism>
<evidence type="ECO:0000256" key="1">
    <source>
        <dbReference type="ARBA" id="ARBA00004959"/>
    </source>
</evidence>
<dbReference type="PROSITE" id="PS00895">
    <property type="entry name" value="3_HYDROXYISOBUT_DH"/>
    <property type="match status" value="1"/>
</dbReference>
<dbReference type="InterPro" id="IPR006115">
    <property type="entry name" value="6PGDH_NADP-bd"/>
</dbReference>
<dbReference type="EMBL" id="CP026538">
    <property type="protein sequence ID" value="QAZ68957.1"/>
    <property type="molecule type" value="Genomic_DNA"/>
</dbReference>
<dbReference type="PANTHER" id="PTHR11811">
    <property type="entry name" value="6-PHOSPHOGLUCONATE DEHYDROGENASE"/>
    <property type="match status" value="1"/>
</dbReference>
<dbReference type="SUPFAM" id="SSF48179">
    <property type="entry name" value="6-phosphogluconate dehydrogenase C-terminal domain-like"/>
    <property type="match status" value="1"/>
</dbReference>
<dbReference type="GO" id="GO:0016054">
    <property type="term" value="P:organic acid catabolic process"/>
    <property type="evidence" value="ECO:0007669"/>
    <property type="project" value="UniProtKB-ARBA"/>
</dbReference>
<dbReference type="InterPro" id="IPR006183">
    <property type="entry name" value="Pgluconate_DH"/>
</dbReference>
<evidence type="ECO:0000256" key="3">
    <source>
        <dbReference type="ARBA" id="ARBA00023002"/>
    </source>
</evidence>
<feature type="domain" description="6-phosphogluconate dehydrogenase C-terminal" evidence="5">
    <location>
        <begin position="170"/>
        <end position="305"/>
    </location>
</feature>
<dbReference type="Pfam" id="PF03446">
    <property type="entry name" value="NAD_binding_2"/>
    <property type="match status" value="1"/>
</dbReference>
<evidence type="ECO:0000256" key="4">
    <source>
        <dbReference type="ARBA" id="ARBA00023064"/>
    </source>
</evidence>
<dbReference type="NCBIfam" id="NF007161">
    <property type="entry name" value="PRK09599.1"/>
    <property type="match status" value="1"/>
</dbReference>
<dbReference type="InterPro" id="IPR013328">
    <property type="entry name" value="6PGD_dom2"/>
</dbReference>
<dbReference type="SUPFAM" id="SSF51735">
    <property type="entry name" value="NAD(P)-binding Rossmann-fold domains"/>
    <property type="match status" value="1"/>
</dbReference>
<reference evidence="6 7" key="1">
    <citation type="submission" date="2018-02" db="EMBL/GenBank/DDBJ databases">
        <title>Genome sequence of Desulfovibrio carbinolicus DSM 3852.</title>
        <authorList>
            <person name="Wilbanks E."/>
            <person name="Skennerton C.T."/>
            <person name="Orphan V.J."/>
        </authorList>
    </citation>
    <scope>NUCLEOTIDE SEQUENCE [LARGE SCALE GENOMIC DNA]</scope>
    <source>
        <strain evidence="6 7">DSM 3852</strain>
    </source>
</reference>
<comment type="pathway">
    <text evidence="1">Carbohydrate degradation; pentose phosphate pathway.</text>
</comment>
<dbReference type="Gene3D" id="3.40.50.720">
    <property type="entry name" value="NAD(P)-binding Rossmann-like Domain"/>
    <property type="match status" value="1"/>
</dbReference>
<dbReference type="GO" id="GO:0004616">
    <property type="term" value="F:phosphogluconate dehydrogenase (decarboxylating) activity"/>
    <property type="evidence" value="ECO:0007669"/>
    <property type="project" value="InterPro"/>
</dbReference>
<dbReference type="SMART" id="SM01350">
    <property type="entry name" value="6PGD"/>
    <property type="match status" value="1"/>
</dbReference>
<proteinExistence type="inferred from homology"/>
<dbReference type="InterPro" id="IPR002204">
    <property type="entry name" value="3-OH-isobutyrate_DH-rel_CS"/>
</dbReference>
<evidence type="ECO:0000313" key="7">
    <source>
        <dbReference type="Proteomes" id="UP000293296"/>
    </source>
</evidence>
<dbReference type="InterPro" id="IPR036291">
    <property type="entry name" value="NAD(P)-bd_dom_sf"/>
</dbReference>
<evidence type="ECO:0000256" key="2">
    <source>
        <dbReference type="ARBA" id="ARBA00008419"/>
    </source>
</evidence>
<evidence type="ECO:0000313" key="6">
    <source>
        <dbReference type="EMBL" id="QAZ68957.1"/>
    </source>
</evidence>
<comment type="similarity">
    <text evidence="2">Belongs to the 6-phosphogluconate dehydrogenase family.</text>
</comment>
<dbReference type="RefSeq" id="WP_129354890.1">
    <property type="nucleotide sequence ID" value="NZ_CP026538.1"/>
</dbReference>
<keyword evidence="7" id="KW-1185">Reference proteome</keyword>
<dbReference type="InterPro" id="IPR004849">
    <property type="entry name" value="6DGDH_YqeC"/>
</dbReference>
<dbReference type="GO" id="GO:0019521">
    <property type="term" value="P:D-gluconate metabolic process"/>
    <property type="evidence" value="ECO:0007669"/>
    <property type="project" value="UniProtKB-KW"/>
</dbReference>
<dbReference type="Proteomes" id="UP000293296">
    <property type="component" value="Chromosome"/>
</dbReference>
<dbReference type="UniPathway" id="UPA00115"/>
<name>A0A4P6HNX9_9BACT</name>
<dbReference type="KEGG" id="dcb:C3Y92_17640"/>
<sequence length="307" mass="33042">MNIAMVGLGRMGLNMARRLARGGVAVTAYNRTVQKAHDFAAEEGGAARAVDSIPDLVAALPTPRLVWLMLPAGTATDEHIDELLPLLSPGDILVDGGNTFFRDDLRRHEAAAQVGVRYCDAGVSGGIWGLAEGYCIMIGAEPDVAAVLKPYLDVLTGPGGNLHTGPVGSGHYVKMVHNGIEYGMMQAYAEGFEILAASQFGEKLDFTAICDLWNHGSVVRSWLLELAQRAFAADPRLESLEAYVDDSGEGRWTVNQAVENAVSAPVITASLFERFRSRQPNAFQDRVLAALRNQFGGHAVKRKDGHD</sequence>
<dbReference type="InterPro" id="IPR006114">
    <property type="entry name" value="6PGDH_C"/>
</dbReference>
<protein>
    <submittedName>
        <fullName evidence="6">6-phosphogluconate dehydrogenase (Decarboxylating)</fullName>
    </submittedName>
</protein>
<dbReference type="Pfam" id="PF00393">
    <property type="entry name" value="6PGD"/>
    <property type="match status" value="1"/>
</dbReference>
<dbReference type="GO" id="GO:0006098">
    <property type="term" value="P:pentose-phosphate shunt"/>
    <property type="evidence" value="ECO:0007669"/>
    <property type="project" value="UniProtKB-UniPathway"/>
</dbReference>
<accession>A0A4P6HNX9</accession>
<dbReference type="Gene3D" id="1.10.1040.10">
    <property type="entry name" value="N-(1-d-carboxylethyl)-l-norvaline Dehydrogenase, domain 2"/>
    <property type="match status" value="1"/>
</dbReference>
<gene>
    <name evidence="6" type="primary">gnd</name>
    <name evidence="6" type="ORF">C3Y92_17640</name>
</gene>
<dbReference type="AlphaFoldDB" id="A0A4P6HNX9"/>
<keyword evidence="3" id="KW-0560">Oxidoreductase</keyword>
<keyword evidence="4" id="KW-0311">Gluconate utilization</keyword>
<dbReference type="PRINTS" id="PR00076">
    <property type="entry name" value="6PGDHDRGNASE"/>
</dbReference>
<evidence type="ECO:0000259" key="5">
    <source>
        <dbReference type="SMART" id="SM01350"/>
    </source>
</evidence>
<dbReference type="NCBIfam" id="TIGR00872">
    <property type="entry name" value="gnd_rel"/>
    <property type="match status" value="1"/>
</dbReference>
<dbReference type="InterPro" id="IPR008927">
    <property type="entry name" value="6-PGluconate_DH-like_C_sf"/>
</dbReference>